<dbReference type="Pfam" id="PF00884">
    <property type="entry name" value="Sulfatase"/>
    <property type="match status" value="1"/>
</dbReference>
<evidence type="ECO:0000256" key="6">
    <source>
        <dbReference type="PIRSR" id="PIRSR005091-1"/>
    </source>
</evidence>
<dbReference type="AlphaFoldDB" id="A0A1M6LVL8"/>
<keyword evidence="3 9" id="KW-0812">Transmembrane</keyword>
<feature type="binding site" evidence="7">
    <location>
        <position position="442"/>
    </location>
    <ligand>
        <name>substrate</name>
    </ligand>
</feature>
<dbReference type="GO" id="GO:0005886">
    <property type="term" value="C:plasma membrane"/>
    <property type="evidence" value="ECO:0007669"/>
    <property type="project" value="UniProtKB-SubCell"/>
</dbReference>
<dbReference type="InterPro" id="IPR017850">
    <property type="entry name" value="Alkaline_phosphatase_core_sf"/>
</dbReference>
<feature type="transmembrane region" description="Helical" evidence="9">
    <location>
        <begin position="53"/>
        <end position="82"/>
    </location>
</feature>
<feature type="active site" evidence="6">
    <location>
        <position position="327"/>
    </location>
</feature>
<dbReference type="GO" id="GO:0046872">
    <property type="term" value="F:metal ion binding"/>
    <property type="evidence" value="ECO:0007669"/>
    <property type="project" value="UniProtKB-KW"/>
</dbReference>
<organism evidence="11 12">
    <name type="scientific">Flavobacterium haoranii</name>
    <dbReference type="NCBI Taxonomy" id="683124"/>
    <lineage>
        <taxon>Bacteria</taxon>
        <taxon>Pseudomonadati</taxon>
        <taxon>Bacteroidota</taxon>
        <taxon>Flavobacteriia</taxon>
        <taxon>Flavobacteriales</taxon>
        <taxon>Flavobacteriaceae</taxon>
        <taxon>Flavobacterium</taxon>
    </lineage>
</organism>
<evidence type="ECO:0000256" key="5">
    <source>
        <dbReference type="ARBA" id="ARBA00023136"/>
    </source>
</evidence>
<dbReference type="GO" id="GO:0016740">
    <property type="term" value="F:transferase activity"/>
    <property type="evidence" value="ECO:0007669"/>
    <property type="project" value="UniProtKB-KW"/>
</dbReference>
<dbReference type="RefSeq" id="WP_072785689.1">
    <property type="nucleotide sequence ID" value="NZ_FQZH01000006.1"/>
</dbReference>
<feature type="transmembrane region" description="Helical" evidence="9">
    <location>
        <begin position="21"/>
        <end position="41"/>
    </location>
</feature>
<keyword evidence="7" id="KW-0479">Metal-binding</keyword>
<dbReference type="PANTHER" id="PTHR47371:SF3">
    <property type="entry name" value="PHOSPHOGLYCEROL TRANSFERASE I"/>
    <property type="match status" value="1"/>
</dbReference>
<feature type="binding site" evidence="8">
    <location>
        <position position="496"/>
    </location>
    <ligand>
        <name>Mn(2+)</name>
        <dbReference type="ChEBI" id="CHEBI:29035"/>
    </ligand>
</feature>
<evidence type="ECO:0000313" key="12">
    <source>
        <dbReference type="Proteomes" id="UP000184232"/>
    </source>
</evidence>
<keyword evidence="2" id="KW-1003">Cell membrane</keyword>
<comment type="subcellular location">
    <subcellularLocation>
        <location evidence="1">Cell membrane</location>
        <topology evidence="1">Multi-pass membrane protein</topology>
    </subcellularLocation>
</comment>
<dbReference type="InterPro" id="IPR012160">
    <property type="entry name" value="LtaS-like"/>
</dbReference>
<dbReference type="EMBL" id="FQZH01000006">
    <property type="protein sequence ID" value="SHJ75234.1"/>
    <property type="molecule type" value="Genomic_DNA"/>
</dbReference>
<keyword evidence="12" id="KW-1185">Reference proteome</keyword>
<dbReference type="PIRSF" id="PIRSF005091">
    <property type="entry name" value="Mmb_sulf_HI1246"/>
    <property type="match status" value="1"/>
</dbReference>
<dbReference type="PANTHER" id="PTHR47371">
    <property type="entry name" value="LIPOTEICHOIC ACID SYNTHASE"/>
    <property type="match status" value="1"/>
</dbReference>
<feature type="transmembrane region" description="Helical" evidence="9">
    <location>
        <begin position="94"/>
        <end position="118"/>
    </location>
</feature>
<dbReference type="Gene3D" id="3.40.720.10">
    <property type="entry name" value="Alkaline Phosphatase, subunit A"/>
    <property type="match status" value="1"/>
</dbReference>
<dbReference type="InterPro" id="IPR000917">
    <property type="entry name" value="Sulfatase_N"/>
</dbReference>
<evidence type="ECO:0000256" key="1">
    <source>
        <dbReference type="ARBA" id="ARBA00004651"/>
    </source>
</evidence>
<keyword evidence="4 9" id="KW-1133">Transmembrane helix</keyword>
<reference evidence="12" key="1">
    <citation type="submission" date="2016-11" db="EMBL/GenBank/DDBJ databases">
        <authorList>
            <person name="Varghese N."/>
            <person name="Submissions S."/>
        </authorList>
    </citation>
    <scope>NUCLEOTIDE SEQUENCE [LARGE SCALE GENOMIC DNA]</scope>
    <source>
        <strain evidence="12">DSM 22807</strain>
    </source>
</reference>
<keyword evidence="11" id="KW-0808">Transferase</keyword>
<name>A0A1M6LVL8_9FLAO</name>
<gene>
    <name evidence="11" type="ORF">SAMN05444337_2540</name>
</gene>
<feature type="binding site" evidence="8">
    <location>
        <position position="281"/>
    </location>
    <ligand>
        <name>Mn(2+)</name>
        <dbReference type="ChEBI" id="CHEBI:29035"/>
    </ligand>
</feature>
<evidence type="ECO:0000256" key="4">
    <source>
        <dbReference type="ARBA" id="ARBA00022989"/>
    </source>
</evidence>
<dbReference type="CDD" id="cd16015">
    <property type="entry name" value="LTA_synthase"/>
    <property type="match status" value="1"/>
</dbReference>
<dbReference type="Proteomes" id="UP000184232">
    <property type="component" value="Unassembled WGS sequence"/>
</dbReference>
<dbReference type="SUPFAM" id="SSF53649">
    <property type="entry name" value="Alkaline phosphatase-like"/>
    <property type="match status" value="1"/>
</dbReference>
<feature type="binding site" evidence="8">
    <location>
        <position position="497"/>
    </location>
    <ligand>
        <name>Mn(2+)</name>
        <dbReference type="ChEBI" id="CHEBI:29035"/>
    </ligand>
</feature>
<dbReference type="InterPro" id="IPR050448">
    <property type="entry name" value="OpgB/LTA_synthase_biosynth"/>
</dbReference>
<feature type="transmembrane region" description="Helical" evidence="9">
    <location>
        <begin position="138"/>
        <end position="164"/>
    </location>
</feature>
<accession>A0A1M6LVL8</accession>
<feature type="transmembrane region" description="Helical" evidence="9">
    <location>
        <begin position="180"/>
        <end position="199"/>
    </location>
</feature>
<evidence type="ECO:0000256" key="2">
    <source>
        <dbReference type="ARBA" id="ARBA00022475"/>
    </source>
</evidence>
<dbReference type="STRING" id="683124.SAMN05444337_2540"/>
<evidence type="ECO:0000259" key="10">
    <source>
        <dbReference type="Pfam" id="PF00884"/>
    </source>
</evidence>
<evidence type="ECO:0000256" key="3">
    <source>
        <dbReference type="ARBA" id="ARBA00022692"/>
    </source>
</evidence>
<evidence type="ECO:0000313" key="11">
    <source>
        <dbReference type="EMBL" id="SHJ75234.1"/>
    </source>
</evidence>
<keyword evidence="7" id="KW-0464">Manganese</keyword>
<keyword evidence="5 9" id="KW-0472">Membrane</keyword>
<evidence type="ECO:0000256" key="7">
    <source>
        <dbReference type="PIRSR" id="PIRSR005091-2"/>
    </source>
</evidence>
<protein>
    <submittedName>
        <fullName evidence="11">Phosphoglycerol transferase MdoB</fullName>
    </submittedName>
</protein>
<feature type="domain" description="Sulfatase N-terminal" evidence="10">
    <location>
        <begin position="273"/>
        <end position="549"/>
    </location>
</feature>
<evidence type="ECO:0000256" key="9">
    <source>
        <dbReference type="SAM" id="Phobius"/>
    </source>
</evidence>
<evidence type="ECO:0000256" key="8">
    <source>
        <dbReference type="PIRSR" id="PIRSR005091-3"/>
    </source>
</evidence>
<sequence length="644" mass="74859">MNKFNKIFRFQEYSVLLYRLLLAYVFYFIVRVLFFIYNYSLLKVNSIGEFFELAYYGLAFDTAAILYANSLFIVLSIIPIWYNTSKGYQKFLTYVYFTLNLIAFATNFIDFIYYKYIFSRTTVAVYSVLENETNKANMFFRFLVSYWHVYLAFVVCAFAWIYLYKKVKVKEQVPSSKVKYFSFSAIGFVIAGLLVVGGIRGDFKKSTRPINMIDANRHVKQPQHADIVLNTPFSIIRTINQTSFKKINLVDSTLVNQYFKPKKQYANFPESRPNIVLFITESYGREYLGSFNKDMNIPNYKGYTPFIDSLAQHSLIYTNAYANGRKSIHGMSSVLSGIPSFKDAFTSSPYPKQKIQSIVSILNELGYDTSFFHGAPNGSMGFLGFSNILGFDHYYGKTEFNNDDEFDGSWGIWDEPFFHFMKETLDKKKAPFFSTIFTVSSHEPYTVPEKYKDKFPAGDIAIHKCVGYTDYAFKKFFEEAKKMPWYNNTIFIITADHGNLKYYDEYKKVLNRDAVPILIFKPNSDLVGVHKELAQQIDIYPTIMDLIGYKQPFRSWGRSLVGDYEIKPFVISYNSGGYQLQMGNYICNFDGKNITGYYDIKDKGLEHNLIDKKTPEMEKVGEACKAFVQDYMEKIIDQKLDKPW</sequence>
<dbReference type="OrthoDB" id="9777768at2"/>
<proteinExistence type="predicted"/>